<feature type="transmembrane region" description="Helical" evidence="10">
    <location>
        <begin position="174"/>
        <end position="198"/>
    </location>
</feature>
<protein>
    <recommendedName>
        <fullName evidence="3">Multidrug export protein MepA</fullName>
    </recommendedName>
</protein>
<evidence type="ECO:0000256" key="10">
    <source>
        <dbReference type="SAM" id="Phobius"/>
    </source>
</evidence>
<dbReference type="GO" id="GO:0046677">
    <property type="term" value="P:response to antibiotic"/>
    <property type="evidence" value="ECO:0007669"/>
    <property type="project" value="UniProtKB-KW"/>
</dbReference>
<dbReference type="PIRSF" id="PIRSF006603">
    <property type="entry name" value="DinF"/>
    <property type="match status" value="1"/>
</dbReference>
<dbReference type="GO" id="GO:0005886">
    <property type="term" value="C:plasma membrane"/>
    <property type="evidence" value="ECO:0007669"/>
    <property type="project" value="UniProtKB-SubCell"/>
</dbReference>
<evidence type="ECO:0000256" key="8">
    <source>
        <dbReference type="ARBA" id="ARBA00023136"/>
    </source>
</evidence>
<evidence type="ECO:0000256" key="4">
    <source>
        <dbReference type="ARBA" id="ARBA00022448"/>
    </source>
</evidence>
<proteinExistence type="inferred from homology"/>
<feature type="transmembrane region" description="Helical" evidence="10">
    <location>
        <begin position="248"/>
        <end position="273"/>
    </location>
</feature>
<evidence type="ECO:0000256" key="2">
    <source>
        <dbReference type="ARBA" id="ARBA00008417"/>
    </source>
</evidence>
<dbReference type="InterPro" id="IPR045070">
    <property type="entry name" value="MATE_MepA-like"/>
</dbReference>
<dbReference type="EMBL" id="AAUW01000010">
    <property type="protein sequence ID" value="EAV43424.1"/>
    <property type="molecule type" value="Genomic_DNA"/>
</dbReference>
<dbReference type="GO" id="GO:0015297">
    <property type="term" value="F:antiporter activity"/>
    <property type="evidence" value="ECO:0007669"/>
    <property type="project" value="InterPro"/>
</dbReference>
<feature type="transmembrane region" description="Helical" evidence="10">
    <location>
        <begin position="32"/>
        <end position="53"/>
    </location>
</feature>
<feature type="transmembrane region" description="Helical" evidence="10">
    <location>
        <begin position="59"/>
        <end position="80"/>
    </location>
</feature>
<dbReference type="AlphaFoldDB" id="A0NVF7"/>
<feature type="transmembrane region" description="Helical" evidence="10">
    <location>
        <begin position="401"/>
        <end position="423"/>
    </location>
</feature>
<feature type="transmembrane region" description="Helical" evidence="10">
    <location>
        <begin position="329"/>
        <end position="351"/>
    </location>
</feature>
<dbReference type="PANTHER" id="PTHR43549">
    <property type="entry name" value="MULTIDRUG RESISTANCE PROTEIN YPNP-RELATED"/>
    <property type="match status" value="1"/>
</dbReference>
<feature type="transmembrane region" description="Helical" evidence="10">
    <location>
        <begin position="101"/>
        <end position="124"/>
    </location>
</feature>
<feature type="transmembrane region" description="Helical" evidence="10">
    <location>
        <begin position="210"/>
        <end position="227"/>
    </location>
</feature>
<dbReference type="Proteomes" id="UP000004848">
    <property type="component" value="Unassembled WGS sequence"/>
</dbReference>
<keyword evidence="9" id="KW-0046">Antibiotic resistance</keyword>
<feature type="transmembrane region" description="Helical" evidence="10">
    <location>
        <begin position="144"/>
        <end position="162"/>
    </location>
</feature>
<evidence type="ECO:0000256" key="5">
    <source>
        <dbReference type="ARBA" id="ARBA00022475"/>
    </source>
</evidence>
<name>A0NVF7_ROSAI</name>
<keyword evidence="4" id="KW-0813">Transport</keyword>
<organism evidence="11 12">
    <name type="scientific">Roseibium aggregatum (strain ATCC 25650 / DSM 13394 / JCM 20685 / NBRC 16684 / NCIMB 2208 / IAM 12614 / B1)</name>
    <name type="common">Stappia aggregata</name>
    <dbReference type="NCBI Taxonomy" id="384765"/>
    <lineage>
        <taxon>Bacteria</taxon>
        <taxon>Pseudomonadati</taxon>
        <taxon>Pseudomonadota</taxon>
        <taxon>Alphaproteobacteria</taxon>
        <taxon>Hyphomicrobiales</taxon>
        <taxon>Stappiaceae</taxon>
        <taxon>Roseibium</taxon>
    </lineage>
</organism>
<dbReference type="PANTHER" id="PTHR43549:SF2">
    <property type="entry name" value="MULTIDRUG RESISTANCE PROTEIN NORM-RELATED"/>
    <property type="match status" value="1"/>
</dbReference>
<sequence length="468" mass="48685">MMENGMSSDISRPNSFTHGPILPTLARTALPIILVMSMNGLLTVVDAIFLGLITGPDALSAVTLMFPAYMLLAALATLVASGMSSVLARKLGAGLGADAEAVFAGAHGLALAMAAIVITLFGVFGDRLTLAAADGSAEIAGMSHTYLAITVAFSPLMFVLTVNADALRNEGLAVVMAGFSLLVSLANIVFDYLLIAVFDYGVAGSAAGTVLAQALALAIMLGLRLSGKTELSPSALLRHPLTSSWRTILTLGTPQSLSFIGIALGSAATITALQSAGASGYEATVAAFGIVTRIMTFCYLPLLGLAQALQAMIGNNSGAGLWHRSDNTLRLGLVVAFVYCALAELGLTFFSHEIGFAFVDDPRVAADVSRILPVMVALYFVAGPLFMVATYFQALGDAGRAALLSLAKPYAFFLPLVFVMPVYFGEGGIWLSSPLAELMLLVVTLALLTVTARRSSARWGLFRAVSAK</sequence>
<feature type="transmembrane region" description="Helical" evidence="10">
    <location>
        <begin position="285"/>
        <end position="309"/>
    </location>
</feature>
<keyword evidence="5" id="KW-1003">Cell membrane</keyword>
<keyword evidence="7 10" id="KW-1133">Transmembrane helix</keyword>
<evidence type="ECO:0000256" key="7">
    <source>
        <dbReference type="ARBA" id="ARBA00022989"/>
    </source>
</evidence>
<dbReference type="GO" id="GO:0042910">
    <property type="term" value="F:xenobiotic transmembrane transporter activity"/>
    <property type="evidence" value="ECO:0007669"/>
    <property type="project" value="InterPro"/>
</dbReference>
<dbReference type="Pfam" id="PF01554">
    <property type="entry name" value="MatE"/>
    <property type="match status" value="2"/>
</dbReference>
<accession>A0NVF7</accession>
<dbReference type="InterPro" id="IPR048279">
    <property type="entry name" value="MdtK-like"/>
</dbReference>
<evidence type="ECO:0000256" key="1">
    <source>
        <dbReference type="ARBA" id="ARBA00004429"/>
    </source>
</evidence>
<gene>
    <name evidence="11" type="ORF">SIAM614_06558</name>
</gene>
<dbReference type="eggNOG" id="COG0534">
    <property type="taxonomic scope" value="Bacteria"/>
</dbReference>
<keyword evidence="6 10" id="KW-0812">Transmembrane</keyword>
<evidence type="ECO:0000256" key="9">
    <source>
        <dbReference type="ARBA" id="ARBA00023251"/>
    </source>
</evidence>
<comment type="subcellular location">
    <subcellularLocation>
        <location evidence="1">Cell inner membrane</location>
        <topology evidence="1">Multi-pass membrane protein</topology>
    </subcellularLocation>
</comment>
<dbReference type="CDD" id="cd13143">
    <property type="entry name" value="MATE_MepA_like"/>
    <property type="match status" value="1"/>
</dbReference>
<comment type="caution">
    <text evidence="11">The sequence shown here is derived from an EMBL/GenBank/DDBJ whole genome shotgun (WGS) entry which is preliminary data.</text>
</comment>
<comment type="similarity">
    <text evidence="2">Belongs to the multi antimicrobial extrusion (MATE) (TC 2.A.66.1) family. MepA subfamily.</text>
</comment>
<keyword evidence="8 10" id="KW-0472">Membrane</keyword>
<evidence type="ECO:0000256" key="6">
    <source>
        <dbReference type="ARBA" id="ARBA00022692"/>
    </source>
</evidence>
<feature type="transmembrane region" description="Helical" evidence="10">
    <location>
        <begin position="429"/>
        <end position="450"/>
    </location>
</feature>
<dbReference type="InterPro" id="IPR052031">
    <property type="entry name" value="Membrane_Transporter-Flippase"/>
</dbReference>
<evidence type="ECO:0000313" key="12">
    <source>
        <dbReference type="Proteomes" id="UP000004848"/>
    </source>
</evidence>
<feature type="transmembrane region" description="Helical" evidence="10">
    <location>
        <begin position="371"/>
        <end position="394"/>
    </location>
</feature>
<dbReference type="InterPro" id="IPR002528">
    <property type="entry name" value="MATE_fam"/>
</dbReference>
<reference evidence="11 12" key="1">
    <citation type="submission" date="2006-05" db="EMBL/GenBank/DDBJ databases">
        <authorList>
            <person name="King G."/>
            <person name="Ferriera S."/>
            <person name="Johnson J."/>
            <person name="Kravitz S."/>
            <person name="Beeson K."/>
            <person name="Sutton G."/>
            <person name="Rogers Y.-H."/>
            <person name="Friedman R."/>
            <person name="Frazier M."/>
            <person name="Venter J.C."/>
        </authorList>
    </citation>
    <scope>NUCLEOTIDE SEQUENCE [LARGE SCALE GENOMIC DNA]</scope>
    <source>
        <strain evidence="12">ATCC 25650 / DSM 13394 / JCM 20685 / NBRC 16684 / NCIMB 2208 / IAM 12614 / B1</strain>
    </source>
</reference>
<evidence type="ECO:0000313" key="11">
    <source>
        <dbReference type="EMBL" id="EAV43424.1"/>
    </source>
</evidence>
<evidence type="ECO:0000256" key="3">
    <source>
        <dbReference type="ARBA" id="ARBA00022106"/>
    </source>
</evidence>